<evidence type="ECO:0000256" key="2">
    <source>
        <dbReference type="ARBA" id="ARBA00023002"/>
    </source>
</evidence>
<dbReference type="GO" id="GO:0016491">
    <property type="term" value="F:oxidoreductase activity"/>
    <property type="evidence" value="ECO:0007669"/>
    <property type="project" value="UniProtKB-KW"/>
</dbReference>
<protein>
    <recommendedName>
        <fullName evidence="6">NAD-dependent epimerase/dehydratase domain-containing protein</fullName>
    </recommendedName>
</protein>
<dbReference type="PRINTS" id="PR00081">
    <property type="entry name" value="GDHRDH"/>
</dbReference>
<comment type="caution">
    <text evidence="4">The sequence shown here is derived from an EMBL/GenBank/DDBJ whole genome shotgun (WGS) entry which is preliminary data.</text>
</comment>
<evidence type="ECO:0000313" key="5">
    <source>
        <dbReference type="Proteomes" id="UP001358417"/>
    </source>
</evidence>
<dbReference type="InterPro" id="IPR036291">
    <property type="entry name" value="NAD(P)-bd_dom_sf"/>
</dbReference>
<comment type="similarity">
    <text evidence="1">Belongs to the short-chain dehydrogenases/reductases (SDR) family.</text>
</comment>
<evidence type="ECO:0000256" key="1">
    <source>
        <dbReference type="ARBA" id="ARBA00006484"/>
    </source>
</evidence>
<sequence>MKDTLRKSKSSKTDSSNDFDVNSTITSQSSESHSLNPWASETSSAVNGGEPISRQVSKVSKSPATSSPDRAVGSQSQSPPPSASRLEVPAENGTSADDPTKPTRRRKTITKTPHTFELAADLNPVKPKDPPSPEPQRQEAPPVASPAPKKKKRVSQIAPPNGSQMSPVAVNSVPAIYQSSPPTSPKPVTTTPSTPKQTTNAIAPSPSPVSPKQNAAPVFQAPPTSPSQPTTTVAPVNPFTATRTKKSLSTSSPLTASNPCRFTPPALPKEDFHGKVIVVTNGASLVGQSLIRQLHQAGCRVIFGDTSTDQSRRFISSLGPPHVVHFNKCNMSRYSDMLELFKLATTMYGHVDHAIYNVGDDGGQASTVGEGEKGWFDDRTGINKTSRMGLSEVEREPYDIGDVLAASVRFTRIALAYLKYSPKSKPSKKTPINPYSTPQPEPRSNAAKDDRSLTFVTSIAAFKETPLLPIYQVTQHSILGLLRSLRSTIDPDPERDGVRINAVATNIMVPRAVAQSGGRMSVQLPPDRPEDVARVVAGVIATNSSTPGISESATGITNGGGIWYEKGFERGVREKFLHGRLIYTVGGEGWDIQEGLDRSESVWVGGKSSEALAKGMTGLGLAAKIAGSESTWILDMA</sequence>
<accession>A0AAV9NUL1</accession>
<feature type="region of interest" description="Disordered" evidence="3">
    <location>
        <begin position="423"/>
        <end position="449"/>
    </location>
</feature>
<gene>
    <name evidence="4" type="ORF">LTR84_000626</name>
</gene>
<feature type="compositionally biased region" description="Low complexity" evidence="3">
    <location>
        <begin position="13"/>
        <end position="34"/>
    </location>
</feature>
<keyword evidence="5" id="KW-1185">Reference proteome</keyword>
<dbReference type="InterPro" id="IPR002347">
    <property type="entry name" value="SDR_fam"/>
</dbReference>
<proteinExistence type="inferred from homology"/>
<dbReference type="EMBL" id="JAVRRD010000001">
    <property type="protein sequence ID" value="KAK5064792.1"/>
    <property type="molecule type" value="Genomic_DNA"/>
</dbReference>
<feature type="compositionally biased region" description="Polar residues" evidence="3">
    <location>
        <begin position="54"/>
        <end position="68"/>
    </location>
</feature>
<feature type="region of interest" description="Disordered" evidence="3">
    <location>
        <begin position="1"/>
        <end position="262"/>
    </location>
</feature>
<evidence type="ECO:0000313" key="4">
    <source>
        <dbReference type="EMBL" id="KAK5064792.1"/>
    </source>
</evidence>
<dbReference type="RefSeq" id="XP_064712116.1">
    <property type="nucleotide sequence ID" value="XM_064844256.1"/>
</dbReference>
<evidence type="ECO:0008006" key="6">
    <source>
        <dbReference type="Google" id="ProtNLM"/>
    </source>
</evidence>
<dbReference type="Pfam" id="PF00106">
    <property type="entry name" value="adh_short"/>
    <property type="match status" value="1"/>
</dbReference>
<dbReference type="PANTHER" id="PTHR43180">
    <property type="entry name" value="3-OXOACYL-(ACYL-CARRIER-PROTEIN) REDUCTASE (AFU_ORTHOLOGUE AFUA_6G11210)"/>
    <property type="match status" value="1"/>
</dbReference>
<dbReference type="PANTHER" id="PTHR43180:SF31">
    <property type="entry name" value="CHAIN DEHYDROGENASE_REDUCTASE, PUTATIVE (AFU_ORTHOLOGUE AFUA_2G16570)-RELATED"/>
    <property type="match status" value="1"/>
</dbReference>
<feature type="compositionally biased region" description="Polar residues" evidence="3">
    <location>
        <begin position="35"/>
        <end position="46"/>
    </location>
</feature>
<dbReference type="GeneID" id="89968848"/>
<evidence type="ECO:0000256" key="3">
    <source>
        <dbReference type="SAM" id="MobiDB-lite"/>
    </source>
</evidence>
<dbReference type="Gene3D" id="3.40.50.720">
    <property type="entry name" value="NAD(P)-binding Rossmann-like Domain"/>
    <property type="match status" value="1"/>
</dbReference>
<reference evidence="4 5" key="1">
    <citation type="submission" date="2023-08" db="EMBL/GenBank/DDBJ databases">
        <title>Black Yeasts Isolated from many extreme environments.</title>
        <authorList>
            <person name="Coleine C."/>
            <person name="Stajich J.E."/>
            <person name="Selbmann L."/>
        </authorList>
    </citation>
    <scope>NUCLEOTIDE SEQUENCE [LARGE SCALE GENOMIC DNA]</scope>
    <source>
        <strain evidence="4 5">CCFEE 5792</strain>
    </source>
</reference>
<dbReference type="Proteomes" id="UP001358417">
    <property type="component" value="Unassembled WGS sequence"/>
</dbReference>
<keyword evidence="2" id="KW-0560">Oxidoreductase</keyword>
<dbReference type="SUPFAM" id="SSF51735">
    <property type="entry name" value="NAD(P)-binding Rossmann-fold domains"/>
    <property type="match status" value="1"/>
</dbReference>
<feature type="compositionally biased region" description="Low complexity" evidence="3">
    <location>
        <begin position="178"/>
        <end position="199"/>
    </location>
</feature>
<organism evidence="4 5">
    <name type="scientific">Exophiala bonariae</name>
    <dbReference type="NCBI Taxonomy" id="1690606"/>
    <lineage>
        <taxon>Eukaryota</taxon>
        <taxon>Fungi</taxon>
        <taxon>Dikarya</taxon>
        <taxon>Ascomycota</taxon>
        <taxon>Pezizomycotina</taxon>
        <taxon>Eurotiomycetes</taxon>
        <taxon>Chaetothyriomycetidae</taxon>
        <taxon>Chaetothyriales</taxon>
        <taxon>Herpotrichiellaceae</taxon>
        <taxon>Exophiala</taxon>
    </lineage>
</organism>
<name>A0AAV9NUL1_9EURO</name>
<feature type="compositionally biased region" description="Low complexity" evidence="3">
    <location>
        <begin position="227"/>
        <end position="257"/>
    </location>
</feature>
<dbReference type="AlphaFoldDB" id="A0AAV9NUL1"/>